<feature type="non-terminal residue" evidence="2">
    <location>
        <position position="121"/>
    </location>
</feature>
<sequence>MASHCTDSILLNLPLEIIDTIFRHINCVSILTLRQVCKLTKAIVDESAGISKRKPHIILEIEKIGNFYNVSFEFDRKYSRIFLLKAMHLFYIRNHRNKNQQIIVPIELLKTSVEVLNTLLS</sequence>
<keyword evidence="3" id="KW-1185">Reference proteome</keyword>
<reference evidence="2" key="1">
    <citation type="submission" date="2023-10" db="EMBL/GenBank/DDBJ databases">
        <title>Genome assembly of Pristionchus species.</title>
        <authorList>
            <person name="Yoshida K."/>
            <person name="Sommer R.J."/>
        </authorList>
    </citation>
    <scope>NUCLEOTIDE SEQUENCE</scope>
    <source>
        <strain evidence="2">RS5133</strain>
    </source>
</reference>
<dbReference type="InterPro" id="IPR001810">
    <property type="entry name" value="F-box_dom"/>
</dbReference>
<evidence type="ECO:0000313" key="3">
    <source>
        <dbReference type="Proteomes" id="UP001432322"/>
    </source>
</evidence>
<dbReference type="PROSITE" id="PS50181">
    <property type="entry name" value="FBOX"/>
    <property type="match status" value="1"/>
</dbReference>
<evidence type="ECO:0000259" key="1">
    <source>
        <dbReference type="PROSITE" id="PS50181"/>
    </source>
</evidence>
<dbReference type="Proteomes" id="UP001432322">
    <property type="component" value="Unassembled WGS sequence"/>
</dbReference>
<gene>
    <name evidence="2" type="ORF">PFISCL1PPCAC_1056</name>
</gene>
<dbReference type="SUPFAM" id="SSF81383">
    <property type="entry name" value="F-box domain"/>
    <property type="match status" value="1"/>
</dbReference>
<name>A0AAV5UVK2_9BILA</name>
<dbReference type="SMART" id="SM00256">
    <property type="entry name" value="FBOX"/>
    <property type="match status" value="1"/>
</dbReference>
<dbReference type="Pfam" id="PF00646">
    <property type="entry name" value="F-box"/>
    <property type="match status" value="1"/>
</dbReference>
<comment type="caution">
    <text evidence="2">The sequence shown here is derived from an EMBL/GenBank/DDBJ whole genome shotgun (WGS) entry which is preliminary data.</text>
</comment>
<protein>
    <recommendedName>
        <fullName evidence="1">F-box domain-containing protein</fullName>
    </recommendedName>
</protein>
<dbReference type="CDD" id="cd09917">
    <property type="entry name" value="F-box_SF"/>
    <property type="match status" value="1"/>
</dbReference>
<organism evidence="2 3">
    <name type="scientific">Pristionchus fissidentatus</name>
    <dbReference type="NCBI Taxonomy" id="1538716"/>
    <lineage>
        <taxon>Eukaryota</taxon>
        <taxon>Metazoa</taxon>
        <taxon>Ecdysozoa</taxon>
        <taxon>Nematoda</taxon>
        <taxon>Chromadorea</taxon>
        <taxon>Rhabditida</taxon>
        <taxon>Rhabditina</taxon>
        <taxon>Diplogasteromorpha</taxon>
        <taxon>Diplogasteroidea</taxon>
        <taxon>Neodiplogasteridae</taxon>
        <taxon>Pristionchus</taxon>
    </lineage>
</organism>
<dbReference type="InterPro" id="IPR036047">
    <property type="entry name" value="F-box-like_dom_sf"/>
</dbReference>
<evidence type="ECO:0000313" key="2">
    <source>
        <dbReference type="EMBL" id="GMT09759.1"/>
    </source>
</evidence>
<feature type="domain" description="F-box" evidence="1">
    <location>
        <begin position="7"/>
        <end position="53"/>
    </location>
</feature>
<dbReference type="AlphaFoldDB" id="A0AAV5UVK2"/>
<proteinExistence type="predicted"/>
<dbReference type="EMBL" id="BTSY01000001">
    <property type="protein sequence ID" value="GMT09759.1"/>
    <property type="molecule type" value="Genomic_DNA"/>
</dbReference>
<accession>A0AAV5UVK2</accession>